<keyword evidence="4" id="KW-1185">Reference proteome</keyword>
<gene>
    <name evidence="3" type="ORF">GYA93_09675</name>
</gene>
<evidence type="ECO:0000313" key="3">
    <source>
        <dbReference type="EMBL" id="NDK89845.1"/>
    </source>
</evidence>
<feature type="compositionally biased region" description="Basic residues" evidence="1">
    <location>
        <begin position="141"/>
        <end position="163"/>
    </location>
</feature>
<dbReference type="Proteomes" id="UP000466307">
    <property type="component" value="Unassembled WGS sequence"/>
</dbReference>
<proteinExistence type="predicted"/>
<keyword evidence="2" id="KW-0472">Membrane</keyword>
<comment type="caution">
    <text evidence="3">The sequence shown here is derived from an EMBL/GenBank/DDBJ whole genome shotgun (WGS) entry which is preliminary data.</text>
</comment>
<feature type="transmembrane region" description="Helical" evidence="2">
    <location>
        <begin position="12"/>
        <end position="40"/>
    </location>
</feature>
<name>A0A7K3LNM3_9ACTN</name>
<evidence type="ECO:0000313" key="4">
    <source>
        <dbReference type="Proteomes" id="UP000466307"/>
    </source>
</evidence>
<feature type="region of interest" description="Disordered" evidence="1">
    <location>
        <begin position="130"/>
        <end position="163"/>
    </location>
</feature>
<dbReference type="AlphaFoldDB" id="A0A7K3LNM3"/>
<keyword evidence="2" id="KW-0812">Transmembrane</keyword>
<feature type="transmembrane region" description="Helical" evidence="2">
    <location>
        <begin position="46"/>
        <end position="64"/>
    </location>
</feature>
<sequence length="163" mass="17151">MNRPDPARRPSLVVWAYRCWVTSGALLILLGIGFVLLGVFVSGATLAPVGIGVLVAAVGAAIALMGTKAYTGDERWRSSLAALTLVSVAMLLILSFLAMFLAFALLAAIVGLFGSLLAYRPESDAWFTGKDPAEVAEQQRGRRTKRSAKGATGRGKKPGRSSS</sequence>
<keyword evidence="2" id="KW-1133">Transmembrane helix</keyword>
<organism evidence="3 4">
    <name type="scientific">Gordonia desulfuricans</name>
    <dbReference type="NCBI Taxonomy" id="89051"/>
    <lineage>
        <taxon>Bacteria</taxon>
        <taxon>Bacillati</taxon>
        <taxon>Actinomycetota</taxon>
        <taxon>Actinomycetes</taxon>
        <taxon>Mycobacteriales</taxon>
        <taxon>Gordoniaceae</taxon>
        <taxon>Gordonia</taxon>
    </lineage>
</organism>
<feature type="compositionally biased region" description="Basic and acidic residues" evidence="1">
    <location>
        <begin position="131"/>
        <end position="140"/>
    </location>
</feature>
<accession>A0A7K3LNM3</accession>
<reference evidence="3 4" key="1">
    <citation type="submission" date="2020-01" db="EMBL/GenBank/DDBJ databases">
        <title>Investigation of new actinobacteria for the biodesulphurisation of diesel fuel.</title>
        <authorList>
            <person name="Athi Narayanan S.M."/>
        </authorList>
    </citation>
    <scope>NUCLEOTIDE SEQUENCE [LARGE SCALE GENOMIC DNA]</scope>
    <source>
        <strain evidence="3 4">213E</strain>
    </source>
</reference>
<protein>
    <submittedName>
        <fullName evidence="3">Uncharacterized protein</fullName>
    </submittedName>
</protein>
<dbReference type="EMBL" id="JAADZU010000025">
    <property type="protein sequence ID" value="NDK89845.1"/>
    <property type="molecule type" value="Genomic_DNA"/>
</dbReference>
<evidence type="ECO:0000256" key="1">
    <source>
        <dbReference type="SAM" id="MobiDB-lite"/>
    </source>
</evidence>
<evidence type="ECO:0000256" key="2">
    <source>
        <dbReference type="SAM" id="Phobius"/>
    </source>
</evidence>